<proteinExistence type="predicted"/>
<accession>A0A8H3X9S1</accession>
<comment type="caution">
    <text evidence="2">The sequence shown here is derived from an EMBL/GenBank/DDBJ whole genome shotgun (WGS) entry which is preliminary data.</text>
</comment>
<name>A0A8H3X9S1_GIGMA</name>
<protein>
    <submittedName>
        <fullName evidence="2">Uncharacterized protein</fullName>
    </submittedName>
</protein>
<feature type="region of interest" description="Disordered" evidence="1">
    <location>
        <begin position="25"/>
        <end position="56"/>
    </location>
</feature>
<dbReference type="Proteomes" id="UP000439903">
    <property type="component" value="Unassembled WGS sequence"/>
</dbReference>
<evidence type="ECO:0000313" key="3">
    <source>
        <dbReference type="Proteomes" id="UP000439903"/>
    </source>
</evidence>
<dbReference type="EMBL" id="WTPW01001455">
    <property type="protein sequence ID" value="KAF0434394.1"/>
    <property type="molecule type" value="Genomic_DNA"/>
</dbReference>
<sequence length="99" mass="11212">MINSQLCILNYDKKYFELNTPKGKVDKMKKKPARRPKKIQHAQNANVLRNGGNNTKEHQYSVEQTARVESTQTISRVAKNMLPEAQNTNVLLNGGNSTK</sequence>
<dbReference type="AlphaFoldDB" id="A0A8H3X9S1"/>
<organism evidence="2 3">
    <name type="scientific">Gigaspora margarita</name>
    <dbReference type="NCBI Taxonomy" id="4874"/>
    <lineage>
        <taxon>Eukaryota</taxon>
        <taxon>Fungi</taxon>
        <taxon>Fungi incertae sedis</taxon>
        <taxon>Mucoromycota</taxon>
        <taxon>Glomeromycotina</taxon>
        <taxon>Glomeromycetes</taxon>
        <taxon>Diversisporales</taxon>
        <taxon>Gigasporaceae</taxon>
        <taxon>Gigaspora</taxon>
    </lineage>
</organism>
<reference evidence="2 3" key="1">
    <citation type="journal article" date="2019" name="Environ. Microbiol.">
        <title>At the nexus of three kingdoms: the genome of the mycorrhizal fungus Gigaspora margarita provides insights into plant, endobacterial and fungal interactions.</title>
        <authorList>
            <person name="Venice F."/>
            <person name="Ghignone S."/>
            <person name="Salvioli di Fossalunga A."/>
            <person name="Amselem J."/>
            <person name="Novero M."/>
            <person name="Xianan X."/>
            <person name="Sedzielewska Toro K."/>
            <person name="Morin E."/>
            <person name="Lipzen A."/>
            <person name="Grigoriev I.V."/>
            <person name="Henrissat B."/>
            <person name="Martin F.M."/>
            <person name="Bonfante P."/>
        </authorList>
    </citation>
    <scope>NUCLEOTIDE SEQUENCE [LARGE SCALE GENOMIC DNA]</scope>
    <source>
        <strain evidence="2 3">BEG34</strain>
    </source>
</reference>
<feature type="compositionally biased region" description="Basic residues" evidence="1">
    <location>
        <begin position="27"/>
        <end position="40"/>
    </location>
</feature>
<evidence type="ECO:0000313" key="2">
    <source>
        <dbReference type="EMBL" id="KAF0434394.1"/>
    </source>
</evidence>
<feature type="compositionally biased region" description="Polar residues" evidence="1">
    <location>
        <begin position="41"/>
        <end position="54"/>
    </location>
</feature>
<evidence type="ECO:0000256" key="1">
    <source>
        <dbReference type="SAM" id="MobiDB-lite"/>
    </source>
</evidence>
<keyword evidence="3" id="KW-1185">Reference proteome</keyword>
<gene>
    <name evidence="2" type="ORF">F8M41_004899</name>
</gene>